<dbReference type="EMBL" id="GBXM01024990">
    <property type="protein sequence ID" value="JAH83587.1"/>
    <property type="molecule type" value="Transcribed_RNA"/>
</dbReference>
<dbReference type="AlphaFoldDB" id="A0A0E9VZQ7"/>
<reference evidence="1" key="1">
    <citation type="submission" date="2014-11" db="EMBL/GenBank/DDBJ databases">
        <authorList>
            <person name="Amaro Gonzalez C."/>
        </authorList>
    </citation>
    <scope>NUCLEOTIDE SEQUENCE</scope>
</reference>
<reference evidence="1" key="2">
    <citation type="journal article" date="2015" name="Fish Shellfish Immunol.">
        <title>Early steps in the European eel (Anguilla anguilla)-Vibrio vulnificus interaction in the gills: Role of the RtxA13 toxin.</title>
        <authorList>
            <person name="Callol A."/>
            <person name="Pajuelo D."/>
            <person name="Ebbesson L."/>
            <person name="Teles M."/>
            <person name="MacKenzie S."/>
            <person name="Amaro C."/>
        </authorList>
    </citation>
    <scope>NUCLEOTIDE SEQUENCE</scope>
</reference>
<sequence>MFCWVLHQLKSWALFFLY</sequence>
<name>A0A0E9VZQ7_ANGAN</name>
<protein>
    <submittedName>
        <fullName evidence="1">Uncharacterized protein</fullName>
    </submittedName>
</protein>
<organism evidence="1">
    <name type="scientific">Anguilla anguilla</name>
    <name type="common">European freshwater eel</name>
    <name type="synonym">Muraena anguilla</name>
    <dbReference type="NCBI Taxonomy" id="7936"/>
    <lineage>
        <taxon>Eukaryota</taxon>
        <taxon>Metazoa</taxon>
        <taxon>Chordata</taxon>
        <taxon>Craniata</taxon>
        <taxon>Vertebrata</taxon>
        <taxon>Euteleostomi</taxon>
        <taxon>Actinopterygii</taxon>
        <taxon>Neopterygii</taxon>
        <taxon>Teleostei</taxon>
        <taxon>Anguilliformes</taxon>
        <taxon>Anguillidae</taxon>
        <taxon>Anguilla</taxon>
    </lineage>
</organism>
<proteinExistence type="predicted"/>
<accession>A0A0E9VZQ7</accession>
<evidence type="ECO:0000313" key="1">
    <source>
        <dbReference type="EMBL" id="JAH83587.1"/>
    </source>
</evidence>